<dbReference type="PANTHER" id="PTHR43792">
    <property type="entry name" value="GNAT FAMILY, PUTATIVE (AFU_ORTHOLOGUE AFUA_3G00765)-RELATED-RELATED"/>
    <property type="match status" value="1"/>
</dbReference>
<dbReference type="RefSeq" id="WP_130156011.1">
    <property type="nucleotide sequence ID" value="NZ_SGIS01000008.1"/>
</dbReference>
<evidence type="ECO:0000259" key="1">
    <source>
        <dbReference type="PROSITE" id="PS51186"/>
    </source>
</evidence>
<dbReference type="Pfam" id="PF13302">
    <property type="entry name" value="Acetyltransf_3"/>
    <property type="match status" value="1"/>
</dbReference>
<dbReference type="SUPFAM" id="SSF55729">
    <property type="entry name" value="Acyl-CoA N-acyltransferases (Nat)"/>
    <property type="match status" value="1"/>
</dbReference>
<gene>
    <name evidence="2" type="ORF">EWE75_07365</name>
</gene>
<dbReference type="InterPro" id="IPR000182">
    <property type="entry name" value="GNAT_dom"/>
</dbReference>
<accession>A0A4Q6Y6Q5</accession>
<dbReference type="AlphaFoldDB" id="A0A4Q6Y6Q5"/>
<proteinExistence type="predicted"/>
<dbReference type="InterPro" id="IPR016181">
    <property type="entry name" value="Acyl_CoA_acyltransferase"/>
</dbReference>
<dbReference type="OrthoDB" id="7852312at2"/>
<protein>
    <submittedName>
        <fullName evidence="2">N-acetyltransferase</fullName>
    </submittedName>
</protein>
<comment type="caution">
    <text evidence="2">The sequence shown here is derived from an EMBL/GenBank/DDBJ whole genome shotgun (WGS) entry which is preliminary data.</text>
</comment>
<dbReference type="CDD" id="cd04301">
    <property type="entry name" value="NAT_SF"/>
    <property type="match status" value="1"/>
</dbReference>
<dbReference type="InterPro" id="IPR051531">
    <property type="entry name" value="N-acetyltransferase"/>
</dbReference>
<sequence length="157" mass="17223">MDLIEATDADFAILIDGRAPCALRLPPEGVERSEVLTMLRNLANSIRPDFCPASWMMIEDGEVVGLCSLVRQPSEHGLDIGYGVSPSRRRRGLASAAVRALLEWGRNDPRVSFVRAETSVSNIPSQRVLQNSGFAPVGERVDDEDGELICWRADTLS</sequence>
<keyword evidence="3" id="KW-1185">Reference proteome</keyword>
<dbReference type="Proteomes" id="UP000292085">
    <property type="component" value="Unassembled WGS sequence"/>
</dbReference>
<feature type="domain" description="N-acetyltransferase" evidence="1">
    <location>
        <begin position="1"/>
        <end position="157"/>
    </location>
</feature>
<organism evidence="2 3">
    <name type="scientific">Sphingomonas populi</name>
    <dbReference type="NCBI Taxonomy" id="2484750"/>
    <lineage>
        <taxon>Bacteria</taxon>
        <taxon>Pseudomonadati</taxon>
        <taxon>Pseudomonadota</taxon>
        <taxon>Alphaproteobacteria</taxon>
        <taxon>Sphingomonadales</taxon>
        <taxon>Sphingomonadaceae</taxon>
        <taxon>Sphingomonas</taxon>
    </lineage>
</organism>
<reference evidence="2 3" key="1">
    <citation type="submission" date="2019-02" db="EMBL/GenBank/DDBJ databases">
        <authorList>
            <person name="Li Y."/>
        </authorList>
    </citation>
    <scope>NUCLEOTIDE SEQUENCE [LARGE SCALE GENOMIC DNA]</scope>
    <source>
        <strain evidence="2 3">3-7</strain>
    </source>
</reference>
<evidence type="ECO:0000313" key="2">
    <source>
        <dbReference type="EMBL" id="RZF65179.1"/>
    </source>
</evidence>
<name>A0A4Q6Y6Q5_9SPHN</name>
<evidence type="ECO:0000313" key="3">
    <source>
        <dbReference type="Proteomes" id="UP000292085"/>
    </source>
</evidence>
<dbReference type="PROSITE" id="PS51186">
    <property type="entry name" value="GNAT"/>
    <property type="match status" value="1"/>
</dbReference>
<dbReference type="PANTHER" id="PTHR43792:SF13">
    <property type="entry name" value="ACETYLTRANSFERASE"/>
    <property type="match status" value="1"/>
</dbReference>
<dbReference type="EMBL" id="SGIS01000008">
    <property type="protein sequence ID" value="RZF65179.1"/>
    <property type="molecule type" value="Genomic_DNA"/>
</dbReference>
<dbReference type="GO" id="GO:0016747">
    <property type="term" value="F:acyltransferase activity, transferring groups other than amino-acyl groups"/>
    <property type="evidence" value="ECO:0007669"/>
    <property type="project" value="InterPro"/>
</dbReference>
<keyword evidence="2" id="KW-0808">Transferase</keyword>
<dbReference type="Gene3D" id="3.40.630.30">
    <property type="match status" value="1"/>
</dbReference>